<evidence type="ECO:0000256" key="4">
    <source>
        <dbReference type="ARBA" id="ARBA00012784"/>
    </source>
</evidence>
<reference evidence="11" key="1">
    <citation type="journal article" date="2020" name="Stud. Mycol.">
        <title>101 Dothideomycetes genomes: a test case for predicting lifestyles and emergence of pathogens.</title>
        <authorList>
            <person name="Haridas S."/>
            <person name="Albert R."/>
            <person name="Binder M."/>
            <person name="Bloem J."/>
            <person name="Labutti K."/>
            <person name="Salamov A."/>
            <person name="Andreopoulos B."/>
            <person name="Baker S."/>
            <person name="Barry K."/>
            <person name="Bills G."/>
            <person name="Bluhm B."/>
            <person name="Cannon C."/>
            <person name="Castanera R."/>
            <person name="Culley D."/>
            <person name="Daum C."/>
            <person name="Ezra D."/>
            <person name="Gonzalez J."/>
            <person name="Henrissat B."/>
            <person name="Kuo A."/>
            <person name="Liang C."/>
            <person name="Lipzen A."/>
            <person name="Lutzoni F."/>
            <person name="Magnuson J."/>
            <person name="Mondo S."/>
            <person name="Nolan M."/>
            <person name="Ohm R."/>
            <person name="Pangilinan J."/>
            <person name="Park H.-J."/>
            <person name="Ramirez L."/>
            <person name="Alfaro M."/>
            <person name="Sun H."/>
            <person name="Tritt A."/>
            <person name="Yoshinaga Y."/>
            <person name="Zwiers L.-H."/>
            <person name="Turgeon B."/>
            <person name="Goodwin S."/>
            <person name="Spatafora J."/>
            <person name="Crous P."/>
            <person name="Grigoriev I."/>
        </authorList>
    </citation>
    <scope>NUCLEOTIDE SEQUENCE</scope>
    <source>
        <strain evidence="11">CBS 480.64</strain>
    </source>
</reference>
<comment type="catalytic activity">
    <reaction evidence="9">
        <text>adenosine + H2O + H(+) = inosine + NH4(+)</text>
        <dbReference type="Rhea" id="RHEA:24408"/>
        <dbReference type="ChEBI" id="CHEBI:15377"/>
        <dbReference type="ChEBI" id="CHEBI:15378"/>
        <dbReference type="ChEBI" id="CHEBI:16335"/>
        <dbReference type="ChEBI" id="CHEBI:17596"/>
        <dbReference type="ChEBI" id="CHEBI:28938"/>
        <dbReference type="EC" id="3.5.4.4"/>
    </reaction>
</comment>
<keyword evidence="5" id="KW-0964">Secreted</keyword>
<dbReference type="GO" id="GO:0004000">
    <property type="term" value="F:adenosine deaminase activity"/>
    <property type="evidence" value="ECO:0007669"/>
    <property type="project" value="TreeGrafter"/>
</dbReference>
<dbReference type="SUPFAM" id="SSF51556">
    <property type="entry name" value="Metallo-dependent hydrolases"/>
    <property type="match status" value="1"/>
</dbReference>
<sequence length="575" mass="64667">MQGSVNVMTDSEWAEELGIPNVEEPLIQKYLDGRDALIEQEKRQRSDDGFRNGLSAMAREACAIVAAIRFKEQQTLWSGAYEDEVCAQFDAHPGMMYSLARDRMKSSKLWKIIKKMPKGALLHCHLGAMGDIEWLIAECFDTEGICLISDAPLVTDAQRQSVSISIVHDKSATESATSLWIEDYKSQTPVLIHEAAASFPGGKEAFIKWLVSRASITQQDSLSSHTGPNAIWQKFASCFSVVGPIQMYEPIFRKFIRRMMEQFVDDGVCWADVRAVFIQSFTRANSSTPDQTHEYMLTALQEEVDTFRTSPKGKQFWGLRLIWTTLRAGNTRTVVADMQACIEMKKLFPDLISGYDFVGHEDAGRTLAELTPELFWFKKRCLEEDVNLPFFFHAGETLGDGDPTDENLFDAILLGTRRIGHGFSLYKHPLLLNMVKERQILVESCPISNEVLRLTGSILQHPLPALIARGVPCCLSCDDPAIMGQGGDVLSPDFWQALQGWENLGLAGLASLAENSVKWANYEDCSPAEWKEDLASGVRGKGVRAQRMSEWRSEFEKFCQWVVLEYAEELEVEID</sequence>
<dbReference type="GO" id="GO:0006154">
    <property type="term" value="P:adenosine catabolic process"/>
    <property type="evidence" value="ECO:0007669"/>
    <property type="project" value="TreeGrafter"/>
</dbReference>
<evidence type="ECO:0000313" key="11">
    <source>
        <dbReference type="EMBL" id="KAF2857683.1"/>
    </source>
</evidence>
<keyword evidence="8 11" id="KW-0378">Hydrolase</keyword>
<proteinExistence type="inferred from homology"/>
<gene>
    <name evidence="11" type="ORF">K470DRAFT_222888</name>
</gene>
<dbReference type="InterPro" id="IPR001365">
    <property type="entry name" value="A_deaminase_dom"/>
</dbReference>
<dbReference type="AlphaFoldDB" id="A0A6A7BR10"/>
<evidence type="ECO:0000259" key="10">
    <source>
        <dbReference type="Pfam" id="PF00962"/>
    </source>
</evidence>
<evidence type="ECO:0000256" key="3">
    <source>
        <dbReference type="ARBA" id="ARBA00006083"/>
    </source>
</evidence>
<dbReference type="Proteomes" id="UP000799421">
    <property type="component" value="Unassembled WGS sequence"/>
</dbReference>
<dbReference type="EMBL" id="MU006032">
    <property type="protein sequence ID" value="KAF2857683.1"/>
    <property type="molecule type" value="Genomic_DNA"/>
</dbReference>
<evidence type="ECO:0000256" key="7">
    <source>
        <dbReference type="ARBA" id="ARBA00022729"/>
    </source>
</evidence>
<accession>A0A6A7BR10</accession>
<dbReference type="GO" id="GO:0005576">
    <property type="term" value="C:extracellular region"/>
    <property type="evidence" value="ECO:0007669"/>
    <property type="project" value="UniProtKB-SubCell"/>
</dbReference>
<dbReference type="GO" id="GO:0046103">
    <property type="term" value="P:inosine biosynthetic process"/>
    <property type="evidence" value="ECO:0007669"/>
    <property type="project" value="TreeGrafter"/>
</dbReference>
<evidence type="ECO:0000313" key="12">
    <source>
        <dbReference type="Proteomes" id="UP000799421"/>
    </source>
</evidence>
<protein>
    <recommendedName>
        <fullName evidence="4">adenosine deaminase</fullName>
        <ecNumber evidence="4">3.5.4.4</ecNumber>
    </recommendedName>
</protein>
<keyword evidence="6" id="KW-0479">Metal-binding</keyword>
<evidence type="ECO:0000256" key="2">
    <source>
        <dbReference type="ARBA" id="ARBA00004613"/>
    </source>
</evidence>
<evidence type="ECO:0000256" key="9">
    <source>
        <dbReference type="ARBA" id="ARBA00047764"/>
    </source>
</evidence>
<feature type="domain" description="Adenosine deaminase" evidence="10">
    <location>
        <begin position="231"/>
        <end position="522"/>
    </location>
</feature>
<dbReference type="InterPro" id="IPR006330">
    <property type="entry name" value="Ado/ade_deaminase"/>
</dbReference>
<evidence type="ECO:0000256" key="8">
    <source>
        <dbReference type="ARBA" id="ARBA00022801"/>
    </source>
</evidence>
<comment type="similarity">
    <text evidence="3">Belongs to the metallo-dependent hydrolases superfamily. Adenosine and AMP deaminases family. ADGF subfamily.</text>
</comment>
<dbReference type="Pfam" id="PF00962">
    <property type="entry name" value="A_deaminase"/>
    <property type="match status" value="1"/>
</dbReference>
<organism evidence="11 12">
    <name type="scientific">Piedraia hortae CBS 480.64</name>
    <dbReference type="NCBI Taxonomy" id="1314780"/>
    <lineage>
        <taxon>Eukaryota</taxon>
        <taxon>Fungi</taxon>
        <taxon>Dikarya</taxon>
        <taxon>Ascomycota</taxon>
        <taxon>Pezizomycotina</taxon>
        <taxon>Dothideomycetes</taxon>
        <taxon>Dothideomycetidae</taxon>
        <taxon>Capnodiales</taxon>
        <taxon>Piedraiaceae</taxon>
        <taxon>Piedraia</taxon>
    </lineage>
</organism>
<dbReference type="GO" id="GO:0046872">
    <property type="term" value="F:metal ion binding"/>
    <property type="evidence" value="ECO:0007669"/>
    <property type="project" value="UniProtKB-KW"/>
</dbReference>
<dbReference type="FunFam" id="3.20.20.140:FF:000017">
    <property type="entry name" value="Adenosine deaminase 2"/>
    <property type="match status" value="1"/>
</dbReference>
<dbReference type="EC" id="3.5.4.4" evidence="4"/>
<evidence type="ECO:0000256" key="1">
    <source>
        <dbReference type="ARBA" id="ARBA00001947"/>
    </source>
</evidence>
<comment type="subcellular location">
    <subcellularLocation>
        <location evidence="2">Secreted</location>
    </subcellularLocation>
</comment>
<comment type="cofactor">
    <cofactor evidence="1">
        <name>Zn(2+)</name>
        <dbReference type="ChEBI" id="CHEBI:29105"/>
    </cofactor>
</comment>
<name>A0A6A7BR10_9PEZI</name>
<dbReference type="PANTHER" id="PTHR11409">
    <property type="entry name" value="ADENOSINE DEAMINASE"/>
    <property type="match status" value="1"/>
</dbReference>
<dbReference type="Gene3D" id="3.20.20.140">
    <property type="entry name" value="Metal-dependent hydrolases"/>
    <property type="match status" value="1"/>
</dbReference>
<evidence type="ECO:0000256" key="5">
    <source>
        <dbReference type="ARBA" id="ARBA00022525"/>
    </source>
</evidence>
<keyword evidence="7" id="KW-0732">Signal</keyword>
<dbReference type="PANTHER" id="PTHR11409:SF39">
    <property type="entry name" value="ADENOSINE DEAMINASE 2"/>
    <property type="match status" value="1"/>
</dbReference>
<keyword evidence="12" id="KW-1185">Reference proteome</keyword>
<dbReference type="InterPro" id="IPR032466">
    <property type="entry name" value="Metal_Hydrolase"/>
</dbReference>
<dbReference type="OrthoDB" id="7202371at2759"/>
<evidence type="ECO:0000256" key="6">
    <source>
        <dbReference type="ARBA" id="ARBA00022723"/>
    </source>
</evidence>